<protein>
    <submittedName>
        <fullName evidence="1">Uncharacterized protein</fullName>
    </submittedName>
</protein>
<proteinExistence type="predicted"/>
<evidence type="ECO:0000313" key="2">
    <source>
        <dbReference type="Proteomes" id="UP001589536"/>
    </source>
</evidence>
<dbReference type="Proteomes" id="UP001589536">
    <property type="component" value="Unassembled WGS sequence"/>
</dbReference>
<reference evidence="1 2" key="1">
    <citation type="submission" date="2024-09" db="EMBL/GenBank/DDBJ databases">
        <authorList>
            <person name="Sun Q."/>
            <person name="Mori K."/>
        </authorList>
    </citation>
    <scope>NUCLEOTIDE SEQUENCE [LARGE SCALE GENOMIC DNA]</scope>
    <source>
        <strain evidence="1 2">JCM 13519</strain>
    </source>
</reference>
<gene>
    <name evidence="1" type="ORF">ACFFPI_07825</name>
</gene>
<comment type="caution">
    <text evidence="1">The sequence shown here is derived from an EMBL/GenBank/DDBJ whole genome shotgun (WGS) entry which is preliminary data.</text>
</comment>
<accession>A0ABV5URC6</accession>
<sequence>MGIDPFDGLPMRFRRLLQDGATPEQLLAAARKISPVPDFDEYEILTSLVLGNPMEKPAVESEPLFRDAGAAADRLVRLVPAEIRELASFGNLFTDPGTWKTPVPVHYTYWS</sequence>
<evidence type="ECO:0000313" key="1">
    <source>
        <dbReference type="EMBL" id="MFB9714064.1"/>
    </source>
</evidence>
<dbReference type="EMBL" id="JBHMBH010000019">
    <property type="protein sequence ID" value="MFB9714064.1"/>
    <property type="molecule type" value="Genomic_DNA"/>
</dbReference>
<keyword evidence="2" id="KW-1185">Reference proteome</keyword>
<organism evidence="1 2">
    <name type="scientific">Arthrobacter methylotrophus</name>
    <dbReference type="NCBI Taxonomy" id="121291"/>
    <lineage>
        <taxon>Bacteria</taxon>
        <taxon>Bacillati</taxon>
        <taxon>Actinomycetota</taxon>
        <taxon>Actinomycetes</taxon>
        <taxon>Micrococcales</taxon>
        <taxon>Micrococcaceae</taxon>
        <taxon>Arthrobacter</taxon>
    </lineage>
</organism>
<dbReference type="RefSeq" id="WP_345043077.1">
    <property type="nucleotide sequence ID" value="NZ_BAABED010000001.1"/>
</dbReference>
<name>A0ABV5URC6_9MICC</name>